<feature type="region of interest" description="Disordered" evidence="1">
    <location>
        <begin position="132"/>
        <end position="154"/>
    </location>
</feature>
<dbReference type="Proteomes" id="UP000005808">
    <property type="component" value="Unassembled WGS sequence"/>
</dbReference>
<reference evidence="2 3" key="1">
    <citation type="journal article" date="2012" name="J. Bacteriol.">
        <title>De Novo Genome Project of Cupriavidus basilensis OR16.</title>
        <authorList>
            <person name="Cserhati M."/>
            <person name="Kriszt B."/>
            <person name="Szoboszlay S."/>
            <person name="Toth A."/>
            <person name="Szabo I."/>
            <person name="Tancsics A."/>
            <person name="Nagy I."/>
            <person name="Horvath B."/>
            <person name="Nagy I."/>
            <person name="Kukolya J."/>
        </authorList>
    </citation>
    <scope>NUCLEOTIDE SEQUENCE [LARGE SCALE GENOMIC DNA]</scope>
    <source>
        <strain evidence="2 3">OR16</strain>
    </source>
</reference>
<evidence type="ECO:0000256" key="1">
    <source>
        <dbReference type="SAM" id="MobiDB-lite"/>
    </source>
</evidence>
<evidence type="ECO:0000313" key="3">
    <source>
        <dbReference type="Proteomes" id="UP000005808"/>
    </source>
</evidence>
<proteinExistence type="predicted"/>
<evidence type="ECO:0000313" key="2">
    <source>
        <dbReference type="EMBL" id="EHP43610.1"/>
    </source>
</evidence>
<feature type="compositionally biased region" description="Low complexity" evidence="1">
    <location>
        <begin position="141"/>
        <end position="154"/>
    </location>
</feature>
<dbReference type="AlphaFoldDB" id="H1S1N5"/>
<dbReference type="EMBL" id="AHJE01000017">
    <property type="protein sequence ID" value="EHP43610.1"/>
    <property type="molecule type" value="Genomic_DNA"/>
</dbReference>
<dbReference type="PATRIC" id="fig|1127483.3.peg.1580"/>
<sequence>MRDFVSNPLTRNPDFDFFVRAIRFLLLLLMLAVMPFQSWAGARACAVGNAVLADACSTAPQVAQDQAAFATAADVDHAAAIDASGAPGAVDAVDAVDAGDAKDPSQPGADLAESLLPASPLRFTAGLACSGAPTHRAGAMPDPDLPLQQRPPSA</sequence>
<protein>
    <submittedName>
        <fullName evidence="2">Uncharacterized protein</fullName>
    </submittedName>
</protein>
<comment type="caution">
    <text evidence="2">The sequence shown here is derived from an EMBL/GenBank/DDBJ whole genome shotgun (WGS) entry which is preliminary data.</text>
</comment>
<organism evidence="2 3">
    <name type="scientific">Cupriavidus basilensis OR16</name>
    <dbReference type="NCBI Taxonomy" id="1127483"/>
    <lineage>
        <taxon>Bacteria</taxon>
        <taxon>Pseudomonadati</taxon>
        <taxon>Pseudomonadota</taxon>
        <taxon>Betaproteobacteria</taxon>
        <taxon>Burkholderiales</taxon>
        <taxon>Burkholderiaceae</taxon>
        <taxon>Cupriavidus</taxon>
    </lineage>
</organism>
<name>H1S1N5_9BURK</name>
<gene>
    <name evidence="2" type="ORF">OR16_07881</name>
</gene>
<accession>H1S1N5</accession>